<dbReference type="InterPro" id="IPR029016">
    <property type="entry name" value="GAF-like_dom_sf"/>
</dbReference>
<keyword evidence="3" id="KW-0804">Transcription</keyword>
<organism evidence="7 8">
    <name type="scientific">Albimonas pacifica</name>
    <dbReference type="NCBI Taxonomy" id="1114924"/>
    <lineage>
        <taxon>Bacteria</taxon>
        <taxon>Pseudomonadati</taxon>
        <taxon>Pseudomonadota</taxon>
        <taxon>Alphaproteobacteria</taxon>
        <taxon>Rhodobacterales</taxon>
        <taxon>Paracoccaceae</taxon>
        <taxon>Albimonas</taxon>
    </lineage>
</organism>
<dbReference type="PROSITE" id="PS51078">
    <property type="entry name" value="ICLR_ED"/>
    <property type="match status" value="1"/>
</dbReference>
<feature type="compositionally biased region" description="Basic and acidic residues" evidence="4">
    <location>
        <begin position="276"/>
        <end position="296"/>
    </location>
</feature>
<gene>
    <name evidence="7" type="ORF">SAMN05216258_101220</name>
</gene>
<feature type="region of interest" description="Disordered" evidence="4">
    <location>
        <begin position="276"/>
        <end position="302"/>
    </location>
</feature>
<dbReference type="Gene3D" id="3.30.450.40">
    <property type="match status" value="1"/>
</dbReference>
<reference evidence="7 8" key="1">
    <citation type="submission" date="2016-10" db="EMBL/GenBank/DDBJ databases">
        <authorList>
            <person name="de Groot N.N."/>
        </authorList>
    </citation>
    <scope>NUCLEOTIDE SEQUENCE [LARGE SCALE GENOMIC DNA]</scope>
    <source>
        <strain evidence="7 8">CGMCC 1.11030</strain>
    </source>
</reference>
<keyword evidence="8" id="KW-1185">Reference proteome</keyword>
<dbReference type="PROSITE" id="PS51077">
    <property type="entry name" value="HTH_ICLR"/>
    <property type="match status" value="1"/>
</dbReference>
<dbReference type="Pfam" id="PF01614">
    <property type="entry name" value="IclR_C"/>
    <property type="match status" value="1"/>
</dbReference>
<dbReference type="RefSeq" id="WP_092856979.1">
    <property type="nucleotide sequence ID" value="NZ_FOQH01000001.1"/>
</dbReference>
<dbReference type="GO" id="GO:0003677">
    <property type="term" value="F:DNA binding"/>
    <property type="evidence" value="ECO:0007669"/>
    <property type="project" value="UniProtKB-KW"/>
</dbReference>
<dbReference type="InterPro" id="IPR036388">
    <property type="entry name" value="WH-like_DNA-bd_sf"/>
</dbReference>
<dbReference type="SUPFAM" id="SSF46785">
    <property type="entry name" value="Winged helix' DNA-binding domain"/>
    <property type="match status" value="1"/>
</dbReference>
<dbReference type="Proteomes" id="UP000199377">
    <property type="component" value="Unassembled WGS sequence"/>
</dbReference>
<name>A0A1I3BNB9_9RHOB</name>
<sequence>MTPKEDDTNGEDDGARPEAGRDKPRRKAPQGSQTVDKAMGLLKLIAAAPAEGLRLMDLAEQSGLDRATAYRLVSSLSNHNFVDQDTLSKRYTLGLEFFALASAASNRHDLSQRAREALERLAEATGDTATYCLRSGLDLICLDVETGDFPIRTLPMDIGSRKPVGSGATGIALLAALPDFEVDQVLERSAARLSKTPGQTPEAIREQVRLARALGYALAPDEPQGRIMGLALALTARNDRPIGALSLNGIPERFAPDRVPGLAALLREEADRLADRLNRLPDSERHRTRWAGERTPRPRNGS</sequence>
<dbReference type="OrthoDB" id="9807558at2"/>
<dbReference type="STRING" id="1114924.SAMN05216258_101220"/>
<evidence type="ECO:0000256" key="1">
    <source>
        <dbReference type="ARBA" id="ARBA00023015"/>
    </source>
</evidence>
<evidence type="ECO:0000256" key="4">
    <source>
        <dbReference type="SAM" id="MobiDB-lite"/>
    </source>
</evidence>
<proteinExistence type="predicted"/>
<evidence type="ECO:0000256" key="2">
    <source>
        <dbReference type="ARBA" id="ARBA00023125"/>
    </source>
</evidence>
<dbReference type="InterPro" id="IPR050707">
    <property type="entry name" value="HTH_MetabolicPath_Reg"/>
</dbReference>
<keyword evidence="2" id="KW-0238">DNA-binding</keyword>
<feature type="region of interest" description="Disordered" evidence="4">
    <location>
        <begin position="1"/>
        <end position="34"/>
    </location>
</feature>
<dbReference type="PANTHER" id="PTHR30136:SF24">
    <property type="entry name" value="HTH-TYPE TRANSCRIPTIONAL REPRESSOR ALLR"/>
    <property type="match status" value="1"/>
</dbReference>
<dbReference type="InterPro" id="IPR005471">
    <property type="entry name" value="Tscrpt_reg_IclR_N"/>
</dbReference>
<dbReference type="GO" id="GO:0003700">
    <property type="term" value="F:DNA-binding transcription factor activity"/>
    <property type="evidence" value="ECO:0007669"/>
    <property type="project" value="TreeGrafter"/>
</dbReference>
<dbReference type="Pfam" id="PF09339">
    <property type="entry name" value="HTH_IclR"/>
    <property type="match status" value="1"/>
</dbReference>
<evidence type="ECO:0000313" key="7">
    <source>
        <dbReference type="EMBL" id="SFH63785.1"/>
    </source>
</evidence>
<dbReference type="GO" id="GO:0045892">
    <property type="term" value="P:negative regulation of DNA-templated transcription"/>
    <property type="evidence" value="ECO:0007669"/>
    <property type="project" value="TreeGrafter"/>
</dbReference>
<dbReference type="InterPro" id="IPR036390">
    <property type="entry name" value="WH_DNA-bd_sf"/>
</dbReference>
<dbReference type="Gene3D" id="1.10.10.10">
    <property type="entry name" value="Winged helix-like DNA-binding domain superfamily/Winged helix DNA-binding domain"/>
    <property type="match status" value="1"/>
</dbReference>
<dbReference type="PANTHER" id="PTHR30136">
    <property type="entry name" value="HELIX-TURN-HELIX TRANSCRIPTIONAL REGULATOR, ICLR FAMILY"/>
    <property type="match status" value="1"/>
</dbReference>
<protein>
    <submittedName>
        <fullName evidence="7">Transcriptional regulator, IclR family</fullName>
    </submittedName>
</protein>
<evidence type="ECO:0000313" key="8">
    <source>
        <dbReference type="Proteomes" id="UP000199377"/>
    </source>
</evidence>
<dbReference type="SMART" id="SM00346">
    <property type="entry name" value="HTH_ICLR"/>
    <property type="match status" value="1"/>
</dbReference>
<accession>A0A1I3BNB9</accession>
<feature type="compositionally biased region" description="Basic and acidic residues" evidence="4">
    <location>
        <begin position="1"/>
        <end position="22"/>
    </location>
</feature>
<feature type="domain" description="IclR-ED" evidence="6">
    <location>
        <begin position="96"/>
        <end position="279"/>
    </location>
</feature>
<dbReference type="EMBL" id="FOQH01000001">
    <property type="protein sequence ID" value="SFH63785.1"/>
    <property type="molecule type" value="Genomic_DNA"/>
</dbReference>
<evidence type="ECO:0000256" key="3">
    <source>
        <dbReference type="ARBA" id="ARBA00023163"/>
    </source>
</evidence>
<dbReference type="InterPro" id="IPR014757">
    <property type="entry name" value="Tscrpt_reg_IclR_C"/>
</dbReference>
<dbReference type="AlphaFoldDB" id="A0A1I3BNB9"/>
<feature type="domain" description="HTH iclR-type" evidence="5">
    <location>
        <begin position="32"/>
        <end position="95"/>
    </location>
</feature>
<dbReference type="SUPFAM" id="SSF55781">
    <property type="entry name" value="GAF domain-like"/>
    <property type="match status" value="1"/>
</dbReference>
<evidence type="ECO:0000259" key="5">
    <source>
        <dbReference type="PROSITE" id="PS51077"/>
    </source>
</evidence>
<evidence type="ECO:0000259" key="6">
    <source>
        <dbReference type="PROSITE" id="PS51078"/>
    </source>
</evidence>
<keyword evidence="1" id="KW-0805">Transcription regulation</keyword>